<dbReference type="PANTHER" id="PTHR22845">
    <property type="entry name" value="APOPTOTIC PROTEASE-ACTIVATING FACTOR 1"/>
    <property type="match status" value="1"/>
</dbReference>
<dbReference type="HOGENOM" id="CLU_011484_1_0_1"/>
<name>B3SCE2_TRIAD</name>
<dbReference type="InParanoid" id="B3SCE2"/>
<protein>
    <submittedName>
        <fullName evidence="1">Uncharacterized protein</fullName>
    </submittedName>
</protein>
<dbReference type="PhylomeDB" id="B3SCE2"/>
<accession>B3SCE2</accession>
<keyword evidence="2" id="KW-1185">Reference proteome</keyword>
<gene>
    <name evidence="1" type="ORF">TRIADDRAFT_61941</name>
</gene>
<dbReference type="RefSeq" id="XP_002117908.1">
    <property type="nucleotide sequence ID" value="XM_002117872.1"/>
</dbReference>
<proteinExistence type="predicted"/>
<dbReference type="Proteomes" id="UP000009022">
    <property type="component" value="Unassembled WGS sequence"/>
</dbReference>
<sequence length="732" mass="86312">MDFNLSISNPAFGQCRIIGTENCWKKNCQIVIKDYETLDLVLRISPPEISIESIEIAADGCTVAFKDVMETWIIYNIDKNERMNFVENDEQEDADDRFYSLQFFTMKCENSLIMTLNQNRLGLRIWKIENDQILPTIKQISSKYQIESCRWIMAPNRKQILLWYRKFDYNGDPKHRPKDRQNWINESQIELWDLETWSIQRSLKMPAFVFRNAGGYIATNDFEHGLSLYCINYINRNTEFIISAYGRFGLDDGTMGLIKLEDDINASQNLIEFSNRFQIILHENQYIKNISVSDDHQFIAIDFSREDVGEYELLTSGNYQFYTYLLQVLVLRIIEDQVRYYAKVKPSVISKSIFIPGKNRLLVHDYWDKHCLYEYNLQGHNIHWQDIQDSNSNLKYIALKDGTKTTVKVLDVCMAYVNSIPVVAVLNLDINDSYQLEVAYFLDADHVEEPRELLNYSIPKECVGSYKITSRHRKTDNVLIFIIHSEICLEEYGMLIIIITINLKTGKKIIYEQDDMYRHISQIYADDCYLYTYQEKDTLDKENLCNVKCYKFGDGKQQTQLIKTYPYDVQNGSVFKISVDSNQLVYSPVITYSRKYKKKDLFIEIYGETKADAIVNHWYSSYIIFLLENGDHAAILNKHGEVIMKMYKNSKIKVDPEAIIFNNENLWSNKHFLAYYRSLSSLHFYDSKTLQLQMTLPFPHFEIMDMQWNCQKSSFIVSNRCDNYYCFIKRIE</sequence>
<dbReference type="EMBL" id="DS985270">
    <property type="protein sequence ID" value="EDV19575.1"/>
    <property type="molecule type" value="Genomic_DNA"/>
</dbReference>
<evidence type="ECO:0000313" key="1">
    <source>
        <dbReference type="EMBL" id="EDV19575.1"/>
    </source>
</evidence>
<dbReference type="KEGG" id="tad:TRIADDRAFT_61941"/>
<dbReference type="SUPFAM" id="SSF82171">
    <property type="entry name" value="DPP6 N-terminal domain-like"/>
    <property type="match status" value="1"/>
</dbReference>
<organism evidence="1 2">
    <name type="scientific">Trichoplax adhaerens</name>
    <name type="common">Trichoplax reptans</name>
    <dbReference type="NCBI Taxonomy" id="10228"/>
    <lineage>
        <taxon>Eukaryota</taxon>
        <taxon>Metazoa</taxon>
        <taxon>Placozoa</taxon>
        <taxon>Uniplacotomia</taxon>
        <taxon>Trichoplacea</taxon>
        <taxon>Trichoplacidae</taxon>
        <taxon>Trichoplax</taxon>
    </lineage>
</organism>
<dbReference type="CTD" id="6759121"/>
<dbReference type="SUPFAM" id="SSF50969">
    <property type="entry name" value="YVTN repeat-like/Quinoprotein amine dehydrogenase"/>
    <property type="match status" value="1"/>
</dbReference>
<dbReference type="AlphaFoldDB" id="B3SCE2"/>
<evidence type="ECO:0000313" key="2">
    <source>
        <dbReference type="Proteomes" id="UP000009022"/>
    </source>
</evidence>
<reference evidence="1 2" key="1">
    <citation type="journal article" date="2008" name="Nature">
        <title>The Trichoplax genome and the nature of placozoans.</title>
        <authorList>
            <person name="Srivastava M."/>
            <person name="Begovic E."/>
            <person name="Chapman J."/>
            <person name="Putnam N.H."/>
            <person name="Hellsten U."/>
            <person name="Kawashima T."/>
            <person name="Kuo A."/>
            <person name="Mitros T."/>
            <person name="Salamov A."/>
            <person name="Carpenter M.L."/>
            <person name="Signorovitch A.Y."/>
            <person name="Moreno M.A."/>
            <person name="Kamm K."/>
            <person name="Grimwood J."/>
            <person name="Schmutz J."/>
            <person name="Shapiro H."/>
            <person name="Grigoriev I.V."/>
            <person name="Buss L.W."/>
            <person name="Schierwater B."/>
            <person name="Dellaporta S.L."/>
            <person name="Rokhsar D.S."/>
        </authorList>
    </citation>
    <scope>NUCLEOTIDE SEQUENCE [LARGE SCALE GENOMIC DNA]</scope>
    <source>
        <strain evidence="1 2">Grell-BS-1999</strain>
    </source>
</reference>
<dbReference type="InterPro" id="IPR011044">
    <property type="entry name" value="Quino_amine_DH_bsu"/>
</dbReference>
<dbReference type="SUPFAM" id="SSF50993">
    <property type="entry name" value="Peptidase/esterase 'gauge' domain"/>
    <property type="match status" value="1"/>
</dbReference>
<dbReference type="PANTHER" id="PTHR22845:SF5">
    <property type="entry name" value="APOPTOTIC PROTEASE-ACTIVATING FACTOR 1"/>
    <property type="match status" value="1"/>
</dbReference>
<dbReference type="GeneID" id="6759121"/>